<reference evidence="2" key="1">
    <citation type="submission" date="2014-02" db="EMBL/GenBank/DDBJ databases">
        <authorList>
            <person name="Genoscope - CEA"/>
        </authorList>
    </citation>
    <scope>NUCLEOTIDE SEQUENCE</scope>
    <source>
        <strain evidence="2">LS3</strain>
    </source>
</reference>
<keyword evidence="1" id="KW-1133">Transmembrane helix</keyword>
<reference evidence="2" key="2">
    <citation type="submission" date="2014-06" db="EMBL/GenBank/DDBJ databases">
        <title>The complete genome of Blastobotrys (Arxula) adeninivorans LS3 - a yeast of biotechnological interest.</title>
        <authorList>
            <person name="Kunze G."/>
            <person name="Gaillardin C."/>
            <person name="Czernicka M."/>
            <person name="Durrens P."/>
            <person name="Martin T."/>
            <person name="Boer E."/>
            <person name="Gabaldon T."/>
            <person name="Cruz J."/>
            <person name="Talla E."/>
            <person name="Marck C."/>
            <person name="Goffeau A."/>
            <person name="Barbe V."/>
            <person name="Baret P."/>
            <person name="Baronian K."/>
            <person name="Beier S."/>
            <person name="Bleykasten C."/>
            <person name="Bode R."/>
            <person name="Casaregola S."/>
            <person name="Despons L."/>
            <person name="Fairhead C."/>
            <person name="Giersberg M."/>
            <person name="Gierski P."/>
            <person name="Hahnel U."/>
            <person name="Hartmann A."/>
            <person name="Jankowska D."/>
            <person name="Jubin C."/>
            <person name="Jung P."/>
            <person name="Lafontaine I."/>
            <person name="Leh-Louis V."/>
            <person name="Lemaire M."/>
            <person name="Marcet-Houben M."/>
            <person name="Mascher M."/>
            <person name="Morel G."/>
            <person name="Richard G.-F."/>
            <person name="Riechen J."/>
            <person name="Sacerdot C."/>
            <person name="Sarkar A."/>
            <person name="Savel G."/>
            <person name="Schacherer J."/>
            <person name="Sherman D."/>
            <person name="Straub M.-L."/>
            <person name="Stein N."/>
            <person name="Thierry A."/>
            <person name="Trautwein-Schult A."/>
            <person name="Westhof E."/>
            <person name="Worch S."/>
            <person name="Dujon B."/>
            <person name="Souciet J.-L."/>
            <person name="Wincker P."/>
            <person name="Scholz U."/>
            <person name="Neuveglise N."/>
        </authorList>
    </citation>
    <scope>NUCLEOTIDE SEQUENCE</scope>
    <source>
        <strain evidence="2">LS3</strain>
    </source>
</reference>
<protein>
    <submittedName>
        <fullName evidence="2">ARAD1D39380p</fullName>
    </submittedName>
</protein>
<name>A0A060TCY5_BLAAD</name>
<feature type="transmembrane region" description="Helical" evidence="1">
    <location>
        <begin position="294"/>
        <end position="320"/>
    </location>
</feature>
<feature type="transmembrane region" description="Helical" evidence="1">
    <location>
        <begin position="196"/>
        <end position="216"/>
    </location>
</feature>
<gene>
    <name evidence="2" type="ORF">GNLVRS02_ARAD1D39380g</name>
</gene>
<keyword evidence="1" id="KW-0472">Membrane</keyword>
<evidence type="ECO:0000256" key="1">
    <source>
        <dbReference type="SAM" id="Phobius"/>
    </source>
</evidence>
<dbReference type="EMBL" id="HG937694">
    <property type="protein sequence ID" value="CDP38649.1"/>
    <property type="molecule type" value="Genomic_DNA"/>
</dbReference>
<dbReference type="PANTHER" id="PTHR31061:SF24">
    <property type="entry name" value="LD22376P"/>
    <property type="match status" value="1"/>
</dbReference>
<keyword evidence="1" id="KW-0812">Transmembrane</keyword>
<dbReference type="AlphaFoldDB" id="A0A060TCY5"/>
<dbReference type="PANTHER" id="PTHR31061">
    <property type="entry name" value="LD22376P"/>
    <property type="match status" value="1"/>
</dbReference>
<evidence type="ECO:0000313" key="2">
    <source>
        <dbReference type="EMBL" id="CDP38649.1"/>
    </source>
</evidence>
<organism evidence="2">
    <name type="scientific">Blastobotrys adeninivorans</name>
    <name type="common">Yeast</name>
    <name type="synonym">Arxula adeninivorans</name>
    <dbReference type="NCBI Taxonomy" id="409370"/>
    <lineage>
        <taxon>Eukaryota</taxon>
        <taxon>Fungi</taxon>
        <taxon>Dikarya</taxon>
        <taxon>Ascomycota</taxon>
        <taxon>Saccharomycotina</taxon>
        <taxon>Dipodascomycetes</taxon>
        <taxon>Dipodascales</taxon>
        <taxon>Trichomonascaceae</taxon>
        <taxon>Blastobotrys</taxon>
    </lineage>
</organism>
<accession>A0A060TCY5</accession>
<proteinExistence type="predicted"/>
<sequence length="328" mass="36094">MRDLTRDVVRGLTVLEMETVNVSDRPIFNHAAVNDKSMTYADTVFPTFAFLAGMSPTPLSRGAGLVGLGLAYNSLQFIRIRRGDRIKPRFVGVLQRTGLSAMLFNSFPSLCPRYPVLVTALWSVITIGLAKNKRHPFDAPENTAQTKIDSALFSDKSLYRPEYDPEGVLGSMMTAVSMWFGAYYAREKMTLGDSAITGGTLIGVGSALAYFVPSFFPVSKPFWTPSFTLIAAGYSMIKYGAVAAAVPHLPEPVTYALSCMGRRSIEVFFSSALLHNVLGRWDLWNRLKAKLAEYVGMTAADLLMVGANNALMAFLATVYVKYGLRIRY</sequence>